<evidence type="ECO:0000259" key="9">
    <source>
        <dbReference type="PROSITE" id="PS50928"/>
    </source>
</evidence>
<dbReference type="Proteomes" id="UP001259659">
    <property type="component" value="Unassembled WGS sequence"/>
</dbReference>
<dbReference type="CDD" id="cd06261">
    <property type="entry name" value="TM_PBP2"/>
    <property type="match status" value="1"/>
</dbReference>
<proteinExistence type="inferred from homology"/>
<feature type="transmembrane region" description="Helical" evidence="8">
    <location>
        <begin position="116"/>
        <end position="141"/>
    </location>
</feature>
<dbReference type="EMBL" id="JAMQON010000005">
    <property type="protein sequence ID" value="MDS0261077.1"/>
    <property type="molecule type" value="Genomic_DNA"/>
</dbReference>
<comment type="subcellular location">
    <subcellularLocation>
        <location evidence="1">Cell inner membrane</location>
        <topology evidence="1">Multi-pass membrane protein</topology>
    </subcellularLocation>
    <subcellularLocation>
        <location evidence="8">Cell membrane</location>
        <topology evidence="8">Multi-pass membrane protein</topology>
    </subcellularLocation>
</comment>
<keyword evidence="6 8" id="KW-1133">Transmembrane helix</keyword>
<evidence type="ECO:0000313" key="10">
    <source>
        <dbReference type="EMBL" id="MDS0261077.1"/>
    </source>
</evidence>
<keyword evidence="7 8" id="KW-0472">Membrane</keyword>
<feature type="transmembrane region" description="Helical" evidence="8">
    <location>
        <begin position="31"/>
        <end position="51"/>
    </location>
</feature>
<keyword evidence="4" id="KW-0997">Cell inner membrane</keyword>
<organism evidence="10 11">
    <name type="scientific">Haloarcula saliterrae</name>
    <dbReference type="NCBI Taxonomy" id="2950534"/>
    <lineage>
        <taxon>Archaea</taxon>
        <taxon>Methanobacteriati</taxon>
        <taxon>Methanobacteriota</taxon>
        <taxon>Stenosarchaea group</taxon>
        <taxon>Halobacteria</taxon>
        <taxon>Halobacteriales</taxon>
        <taxon>Haloarculaceae</taxon>
        <taxon>Haloarcula</taxon>
    </lineage>
</organism>
<evidence type="ECO:0000256" key="7">
    <source>
        <dbReference type="ARBA" id="ARBA00023136"/>
    </source>
</evidence>
<feature type="transmembrane region" description="Helical" evidence="8">
    <location>
        <begin position="147"/>
        <end position="170"/>
    </location>
</feature>
<name>A0ABU2FFN0_9EURY</name>
<evidence type="ECO:0000256" key="2">
    <source>
        <dbReference type="ARBA" id="ARBA00022448"/>
    </source>
</evidence>
<feature type="transmembrane region" description="Helical" evidence="8">
    <location>
        <begin position="191"/>
        <end position="213"/>
    </location>
</feature>
<dbReference type="InterPro" id="IPR035906">
    <property type="entry name" value="MetI-like_sf"/>
</dbReference>
<comment type="similarity">
    <text evidence="8">Belongs to the binding-protein-dependent transport system permease family.</text>
</comment>
<dbReference type="PROSITE" id="PS50928">
    <property type="entry name" value="ABC_TM1"/>
    <property type="match status" value="1"/>
</dbReference>
<dbReference type="SUPFAM" id="SSF161098">
    <property type="entry name" value="MetI-like"/>
    <property type="match status" value="1"/>
</dbReference>
<dbReference type="PANTHER" id="PTHR43357:SF4">
    <property type="entry name" value="INNER MEMBRANE ABC TRANSPORTER PERMEASE PROTEIN YDCV"/>
    <property type="match status" value="1"/>
</dbReference>
<feature type="transmembrane region" description="Helical" evidence="8">
    <location>
        <begin position="219"/>
        <end position="241"/>
    </location>
</feature>
<keyword evidence="3" id="KW-1003">Cell membrane</keyword>
<sequence>MANTDTPRRSVPSTDILSGLGSIVGRGYVSFMYLVLVLPMVIILGVSLTAGEYFSFPPEGLSLQYYTQILGSAKWLDALQLSLTVATGASLVATSIGACLAFALNRYDITYGKFVWGLGVVPLLVPPVIVAVALMSFFLLVGIWGTVWAIILAHGVVFSPFSFVLISSGLDEIDSAVEEVSRNLGATKFQTLRRITFPLIASNVFVAVLFTFILSLNEYLIALLVGGPALDTIPVVIFASLRYNYTPAIASVSVLYMALTIGFVLVINYRLDGQLW</sequence>
<evidence type="ECO:0000256" key="6">
    <source>
        <dbReference type="ARBA" id="ARBA00022989"/>
    </source>
</evidence>
<feature type="transmembrane region" description="Helical" evidence="8">
    <location>
        <begin position="81"/>
        <end position="104"/>
    </location>
</feature>
<evidence type="ECO:0000256" key="3">
    <source>
        <dbReference type="ARBA" id="ARBA00022475"/>
    </source>
</evidence>
<keyword evidence="2 8" id="KW-0813">Transport</keyword>
<protein>
    <submittedName>
        <fullName evidence="10">ABC transporter permease</fullName>
    </submittedName>
</protein>
<comment type="caution">
    <text evidence="10">The sequence shown here is derived from an EMBL/GenBank/DDBJ whole genome shotgun (WGS) entry which is preliminary data.</text>
</comment>
<evidence type="ECO:0000256" key="4">
    <source>
        <dbReference type="ARBA" id="ARBA00022519"/>
    </source>
</evidence>
<accession>A0ABU2FFN0</accession>
<evidence type="ECO:0000313" key="11">
    <source>
        <dbReference type="Proteomes" id="UP001259659"/>
    </source>
</evidence>
<feature type="transmembrane region" description="Helical" evidence="8">
    <location>
        <begin position="248"/>
        <end position="271"/>
    </location>
</feature>
<dbReference type="RefSeq" id="WP_310920870.1">
    <property type="nucleotide sequence ID" value="NZ_JAMQON010000005.1"/>
</dbReference>
<dbReference type="Pfam" id="PF00528">
    <property type="entry name" value="BPD_transp_1"/>
    <property type="match status" value="1"/>
</dbReference>
<reference evidence="10 11" key="1">
    <citation type="submission" date="2022-06" db="EMBL/GenBank/DDBJ databases">
        <title>Haloarcula sp. a new haloarchaeum isolate from saline soil.</title>
        <authorList>
            <person name="Strakova D."/>
            <person name="Galisteo C."/>
            <person name="Sanchez-Porro C."/>
            <person name="Ventosa A."/>
        </authorList>
    </citation>
    <scope>NUCLEOTIDE SEQUENCE [LARGE SCALE GENOMIC DNA]</scope>
    <source>
        <strain evidence="10 11">S1CR25-12</strain>
    </source>
</reference>
<dbReference type="PANTHER" id="PTHR43357">
    <property type="entry name" value="INNER MEMBRANE ABC TRANSPORTER PERMEASE PROTEIN YDCV"/>
    <property type="match status" value="1"/>
</dbReference>
<keyword evidence="5 8" id="KW-0812">Transmembrane</keyword>
<evidence type="ECO:0000256" key="8">
    <source>
        <dbReference type="RuleBase" id="RU363032"/>
    </source>
</evidence>
<gene>
    <name evidence="10" type="ORF">NDI56_16890</name>
</gene>
<feature type="domain" description="ABC transmembrane type-1" evidence="9">
    <location>
        <begin position="79"/>
        <end position="267"/>
    </location>
</feature>
<keyword evidence="11" id="KW-1185">Reference proteome</keyword>
<dbReference type="InterPro" id="IPR000515">
    <property type="entry name" value="MetI-like"/>
</dbReference>
<dbReference type="Gene3D" id="1.10.3720.10">
    <property type="entry name" value="MetI-like"/>
    <property type="match status" value="1"/>
</dbReference>
<evidence type="ECO:0000256" key="5">
    <source>
        <dbReference type="ARBA" id="ARBA00022692"/>
    </source>
</evidence>
<evidence type="ECO:0000256" key="1">
    <source>
        <dbReference type="ARBA" id="ARBA00004429"/>
    </source>
</evidence>